<evidence type="ECO:0000256" key="11">
    <source>
        <dbReference type="ARBA" id="ARBA00049489"/>
    </source>
</evidence>
<evidence type="ECO:0000256" key="12">
    <source>
        <dbReference type="HAMAP-Rule" id="MF_01024"/>
    </source>
</evidence>
<dbReference type="Gene3D" id="1.20.5.1300">
    <property type="match status" value="1"/>
</dbReference>
<evidence type="ECO:0000256" key="7">
    <source>
        <dbReference type="ARBA" id="ARBA00022833"/>
    </source>
</evidence>
<dbReference type="PANTHER" id="PTHR21256">
    <property type="entry name" value="HISTIDINOL DEHYDROGENASE HDH"/>
    <property type="match status" value="1"/>
</dbReference>
<dbReference type="PRINTS" id="PR00083">
    <property type="entry name" value="HOLDHDRGNASE"/>
</dbReference>
<evidence type="ECO:0000256" key="16">
    <source>
        <dbReference type="PIRSR" id="PIRSR000099-3"/>
    </source>
</evidence>
<evidence type="ECO:0000256" key="15">
    <source>
        <dbReference type="PIRSR" id="PIRSR000099-2"/>
    </source>
</evidence>
<evidence type="ECO:0000313" key="19">
    <source>
        <dbReference type="EMBL" id="SIT06021.1"/>
    </source>
</evidence>
<accession>A0A1N7P625</accession>
<keyword evidence="6 12" id="KW-0479">Metal-binding</keyword>
<keyword evidence="7 12" id="KW-0862">Zinc</keyword>
<evidence type="ECO:0000256" key="1">
    <source>
        <dbReference type="ARBA" id="ARBA00003850"/>
    </source>
</evidence>
<dbReference type="GO" id="GO:0000105">
    <property type="term" value="P:L-histidine biosynthetic process"/>
    <property type="evidence" value="ECO:0007669"/>
    <property type="project" value="UniProtKB-UniRule"/>
</dbReference>
<dbReference type="Proteomes" id="UP000186026">
    <property type="component" value="Unassembled WGS sequence"/>
</dbReference>
<organism evidence="19 20">
    <name type="scientific">Belliella pelovolcani</name>
    <dbReference type="NCBI Taxonomy" id="529505"/>
    <lineage>
        <taxon>Bacteria</taxon>
        <taxon>Pseudomonadati</taxon>
        <taxon>Bacteroidota</taxon>
        <taxon>Cytophagia</taxon>
        <taxon>Cytophagales</taxon>
        <taxon>Cyclobacteriaceae</taxon>
        <taxon>Belliella</taxon>
    </lineage>
</organism>
<dbReference type="EC" id="1.1.1.23" evidence="4 12"/>
<name>A0A1N7P625_9BACT</name>
<dbReference type="Gene3D" id="3.40.50.1980">
    <property type="entry name" value="Nitrogenase molybdenum iron protein domain"/>
    <property type="match status" value="2"/>
</dbReference>
<protein>
    <recommendedName>
        <fullName evidence="4 12">Histidinol dehydrogenase</fullName>
        <shortName evidence="12">HDH</shortName>
        <ecNumber evidence="4 12">1.1.1.23</ecNumber>
    </recommendedName>
</protein>
<dbReference type="PANTHER" id="PTHR21256:SF2">
    <property type="entry name" value="HISTIDINE BIOSYNTHESIS TRIFUNCTIONAL PROTEIN"/>
    <property type="match status" value="1"/>
</dbReference>
<keyword evidence="9 12" id="KW-0520">NAD</keyword>
<evidence type="ECO:0000256" key="9">
    <source>
        <dbReference type="ARBA" id="ARBA00023027"/>
    </source>
</evidence>
<comment type="cofactor">
    <cofactor evidence="12 17">
        <name>Zn(2+)</name>
        <dbReference type="ChEBI" id="CHEBI:29105"/>
    </cofactor>
    <text evidence="12 17">Binds 1 zinc ion per subunit.</text>
</comment>
<feature type="active site" description="Proton acceptor" evidence="12 14">
    <location>
        <position position="323"/>
    </location>
</feature>
<feature type="binding site" evidence="12 16">
    <location>
        <position position="258"/>
    </location>
    <ligand>
        <name>substrate</name>
    </ligand>
</feature>
<evidence type="ECO:0000256" key="2">
    <source>
        <dbReference type="ARBA" id="ARBA00004940"/>
    </source>
</evidence>
<feature type="active site" description="Proton acceptor" evidence="12 14">
    <location>
        <position position="322"/>
    </location>
</feature>
<dbReference type="PROSITE" id="PS00611">
    <property type="entry name" value="HISOL_DEHYDROGENASE"/>
    <property type="match status" value="1"/>
</dbReference>
<comment type="pathway">
    <text evidence="2 12">Amino-acid biosynthesis; L-histidine biosynthesis; L-histidine from 5-phospho-alpha-D-ribose 1-diphosphate: step 9/9.</text>
</comment>
<evidence type="ECO:0000256" key="17">
    <source>
        <dbReference type="PIRSR" id="PIRSR000099-4"/>
    </source>
</evidence>
<dbReference type="EMBL" id="FTOP01000014">
    <property type="protein sequence ID" value="SIT06021.1"/>
    <property type="molecule type" value="Genomic_DNA"/>
</dbReference>
<evidence type="ECO:0000256" key="5">
    <source>
        <dbReference type="ARBA" id="ARBA00022605"/>
    </source>
</evidence>
<comment type="function">
    <text evidence="1 12">Catalyzes the sequential NAD-dependent oxidations of L-histidinol to L-histidinaldehyde and then to L-histidine.</text>
</comment>
<dbReference type="Pfam" id="PF00815">
    <property type="entry name" value="Histidinol_dh"/>
    <property type="match status" value="1"/>
</dbReference>
<dbReference type="AlphaFoldDB" id="A0A1N7P625"/>
<feature type="binding site" evidence="12 17">
    <location>
        <position position="255"/>
    </location>
    <ligand>
        <name>Zn(2+)</name>
        <dbReference type="ChEBI" id="CHEBI:29105"/>
    </ligand>
</feature>
<dbReference type="FunFam" id="3.40.50.1980:FF:000001">
    <property type="entry name" value="Histidinol dehydrogenase"/>
    <property type="match status" value="1"/>
</dbReference>
<feature type="binding site" evidence="12 16">
    <location>
        <position position="323"/>
    </location>
    <ligand>
        <name>substrate</name>
    </ligand>
</feature>
<keyword evidence="10 12" id="KW-0368">Histidine biosynthesis</keyword>
<reference evidence="20" key="1">
    <citation type="submission" date="2017-01" db="EMBL/GenBank/DDBJ databases">
        <authorList>
            <person name="Varghese N."/>
            <person name="Submissions S."/>
        </authorList>
    </citation>
    <scope>NUCLEOTIDE SEQUENCE [LARGE SCALE GENOMIC DNA]</scope>
    <source>
        <strain evidence="20">DSM 46698</strain>
    </source>
</reference>
<dbReference type="UniPathway" id="UPA00031">
    <property type="reaction ID" value="UER00014"/>
</dbReference>
<dbReference type="HAMAP" id="MF_01024">
    <property type="entry name" value="HisD"/>
    <property type="match status" value="1"/>
</dbReference>
<dbReference type="STRING" id="529505.SAMN05421761_11443"/>
<evidence type="ECO:0000256" key="10">
    <source>
        <dbReference type="ARBA" id="ARBA00023102"/>
    </source>
</evidence>
<evidence type="ECO:0000256" key="4">
    <source>
        <dbReference type="ARBA" id="ARBA00012965"/>
    </source>
</evidence>
<evidence type="ECO:0000256" key="18">
    <source>
        <dbReference type="RuleBase" id="RU004175"/>
    </source>
</evidence>
<dbReference type="GO" id="GO:0004399">
    <property type="term" value="F:histidinol dehydrogenase activity"/>
    <property type="evidence" value="ECO:0007669"/>
    <property type="project" value="UniProtKB-UniRule"/>
</dbReference>
<evidence type="ECO:0000256" key="14">
    <source>
        <dbReference type="PIRSR" id="PIRSR000099-1"/>
    </source>
</evidence>
<feature type="binding site" evidence="12 15">
    <location>
        <position position="209"/>
    </location>
    <ligand>
        <name>NAD(+)</name>
        <dbReference type="ChEBI" id="CHEBI:57540"/>
    </ligand>
</feature>
<gene>
    <name evidence="12" type="primary">hisD</name>
    <name evidence="19" type="ORF">SAMN05421761_11443</name>
</gene>
<feature type="binding site" evidence="12 15">
    <location>
        <position position="186"/>
    </location>
    <ligand>
        <name>NAD(+)</name>
        <dbReference type="ChEBI" id="CHEBI:57540"/>
    </ligand>
</feature>
<dbReference type="RefSeq" id="WP_076502451.1">
    <property type="nucleotide sequence ID" value="NZ_FTOP01000014.1"/>
</dbReference>
<evidence type="ECO:0000256" key="3">
    <source>
        <dbReference type="ARBA" id="ARBA00010178"/>
    </source>
</evidence>
<dbReference type="InterPro" id="IPR012131">
    <property type="entry name" value="Hstdl_DH"/>
</dbReference>
<feature type="binding site" evidence="12 17">
    <location>
        <position position="358"/>
    </location>
    <ligand>
        <name>Zn(2+)</name>
        <dbReference type="ChEBI" id="CHEBI:29105"/>
    </ligand>
</feature>
<dbReference type="CDD" id="cd06572">
    <property type="entry name" value="Histidinol_dh"/>
    <property type="match status" value="1"/>
</dbReference>
<dbReference type="NCBIfam" id="TIGR00069">
    <property type="entry name" value="hisD"/>
    <property type="match status" value="1"/>
</dbReference>
<dbReference type="GO" id="GO:0008270">
    <property type="term" value="F:zinc ion binding"/>
    <property type="evidence" value="ECO:0007669"/>
    <property type="project" value="UniProtKB-UniRule"/>
</dbReference>
<feature type="binding site" evidence="12 16">
    <location>
        <position position="233"/>
    </location>
    <ligand>
        <name>substrate</name>
    </ligand>
</feature>
<dbReference type="InterPro" id="IPR001692">
    <property type="entry name" value="Histidinol_DH_CS"/>
</dbReference>
<dbReference type="SUPFAM" id="SSF53720">
    <property type="entry name" value="ALDH-like"/>
    <property type="match status" value="1"/>
</dbReference>
<feature type="binding site" evidence="12 17">
    <location>
        <position position="417"/>
    </location>
    <ligand>
        <name>Zn(2+)</name>
        <dbReference type="ChEBI" id="CHEBI:29105"/>
    </ligand>
</feature>
<comment type="catalytic activity">
    <reaction evidence="11 12">
        <text>L-histidinol + 2 NAD(+) + H2O = L-histidine + 2 NADH + 3 H(+)</text>
        <dbReference type="Rhea" id="RHEA:20641"/>
        <dbReference type="ChEBI" id="CHEBI:15377"/>
        <dbReference type="ChEBI" id="CHEBI:15378"/>
        <dbReference type="ChEBI" id="CHEBI:57540"/>
        <dbReference type="ChEBI" id="CHEBI:57595"/>
        <dbReference type="ChEBI" id="CHEBI:57699"/>
        <dbReference type="ChEBI" id="CHEBI:57945"/>
        <dbReference type="EC" id="1.1.1.23"/>
    </reaction>
</comment>
<keyword evidence="5 12" id="KW-0028">Amino-acid biosynthesis</keyword>
<evidence type="ECO:0000256" key="8">
    <source>
        <dbReference type="ARBA" id="ARBA00023002"/>
    </source>
</evidence>
<feature type="binding site" evidence="12 16">
    <location>
        <position position="412"/>
    </location>
    <ligand>
        <name>substrate</name>
    </ligand>
</feature>
<keyword evidence="8 12" id="KW-0560">Oxidoreductase</keyword>
<comment type="similarity">
    <text evidence="3 12 13 18">Belongs to the histidinol dehydrogenase family.</text>
</comment>
<feature type="binding site" evidence="12 16">
    <location>
        <position position="255"/>
    </location>
    <ligand>
        <name>substrate</name>
    </ligand>
</feature>
<dbReference type="InterPro" id="IPR016161">
    <property type="entry name" value="Ald_DH/histidinol_DH"/>
</dbReference>
<feature type="binding site" evidence="12 16">
    <location>
        <position position="417"/>
    </location>
    <ligand>
        <name>substrate</name>
    </ligand>
</feature>
<evidence type="ECO:0000313" key="20">
    <source>
        <dbReference type="Proteomes" id="UP000186026"/>
    </source>
</evidence>
<sequence length="432" mass="47046">MKTLINPIKSEWKTELARPVQKTKDIEKIVKPIIRKVKRQGDKALKKFALEYDHVNIKNLLASREEIAAAKLLVADELKQAIIQAKENIEKFHEAQQTPDLIMDTMDGVTCMRKSVAIQKVGLYIPGGTAPLFSTVLMLGIPANLAGCEEIVLCTPPNKEGNIHPAILFTADLIGIDRIVKVGGAQAVAAMTYGTETVPAVDKIFGPGNQYVTAAKQLAVKKGVAIDMPAGPSEVLVYADESAIPSFVASDLLSQAEHGIDSQVILVATSEKVAQKVMKEVDLQVEQLSRREIAKKALDNSVAVVMPNQDKAIDLINEYAPEHLIICVKEEDEDEVVGRIINAGSVFIGNFTPESAGDYASGTNHTLPTYGYARNYSGVSLDSFTKKITYQKISAKGIQNLGPTIEIMAENELLEAHKNAVTIRLNYLKENS</sequence>
<feature type="binding site" evidence="12 15">
    <location>
        <position position="124"/>
    </location>
    <ligand>
        <name>NAD(+)</name>
        <dbReference type="ChEBI" id="CHEBI:57540"/>
    </ligand>
</feature>
<dbReference type="OrthoDB" id="9805269at2"/>
<dbReference type="FunFam" id="1.20.5.1300:FF:000001">
    <property type="entry name" value="Histidine biosynthesis trifunctional protein"/>
    <property type="match status" value="1"/>
</dbReference>
<dbReference type="GO" id="GO:0005829">
    <property type="term" value="C:cytosol"/>
    <property type="evidence" value="ECO:0007669"/>
    <property type="project" value="TreeGrafter"/>
</dbReference>
<dbReference type="PIRSF" id="PIRSF000099">
    <property type="entry name" value="Histidinol_dh"/>
    <property type="match status" value="1"/>
</dbReference>
<keyword evidence="20" id="KW-1185">Reference proteome</keyword>
<feature type="binding site" evidence="12 16">
    <location>
        <position position="358"/>
    </location>
    <ligand>
        <name>substrate</name>
    </ligand>
</feature>
<evidence type="ECO:0000256" key="13">
    <source>
        <dbReference type="PIRNR" id="PIRNR000099"/>
    </source>
</evidence>
<feature type="binding site" evidence="12 17">
    <location>
        <position position="258"/>
    </location>
    <ligand>
        <name>Zn(2+)</name>
        <dbReference type="ChEBI" id="CHEBI:29105"/>
    </ligand>
</feature>
<proteinExistence type="inferred from homology"/>
<dbReference type="GO" id="GO:0051287">
    <property type="term" value="F:NAD binding"/>
    <property type="evidence" value="ECO:0007669"/>
    <property type="project" value="InterPro"/>
</dbReference>
<evidence type="ECO:0000256" key="6">
    <source>
        <dbReference type="ARBA" id="ARBA00022723"/>
    </source>
</evidence>
<dbReference type="InterPro" id="IPR022695">
    <property type="entry name" value="Histidinol_DH_monofunct"/>
</dbReference>